<feature type="region of interest" description="Disordered" evidence="2">
    <location>
        <begin position="336"/>
        <end position="426"/>
    </location>
</feature>
<dbReference type="AlphaFoldDB" id="A0A9P4SBR8"/>
<feature type="compositionally biased region" description="Polar residues" evidence="2">
    <location>
        <begin position="226"/>
        <end position="237"/>
    </location>
</feature>
<keyword evidence="4" id="KW-1185">Reference proteome</keyword>
<evidence type="ECO:0000313" key="3">
    <source>
        <dbReference type="EMBL" id="KAF2838728.1"/>
    </source>
</evidence>
<feature type="region of interest" description="Disordered" evidence="2">
    <location>
        <begin position="144"/>
        <end position="320"/>
    </location>
</feature>
<feature type="compositionally biased region" description="Pro residues" evidence="2">
    <location>
        <begin position="399"/>
        <end position="411"/>
    </location>
</feature>
<dbReference type="EMBL" id="MU006096">
    <property type="protein sequence ID" value="KAF2838728.1"/>
    <property type="molecule type" value="Genomic_DNA"/>
</dbReference>
<accession>A0A9P4SBR8</accession>
<feature type="compositionally biased region" description="Basic and acidic residues" evidence="2">
    <location>
        <begin position="165"/>
        <end position="175"/>
    </location>
</feature>
<name>A0A9P4SBR8_9PEZI</name>
<evidence type="ECO:0000256" key="2">
    <source>
        <dbReference type="SAM" id="MobiDB-lite"/>
    </source>
</evidence>
<feature type="coiled-coil region" evidence="1">
    <location>
        <begin position="33"/>
        <end position="60"/>
    </location>
</feature>
<gene>
    <name evidence="3" type="ORF">M501DRAFT_1031790</name>
</gene>
<proteinExistence type="predicted"/>
<evidence type="ECO:0000313" key="4">
    <source>
        <dbReference type="Proteomes" id="UP000799429"/>
    </source>
</evidence>
<protein>
    <submittedName>
        <fullName evidence="3">Uncharacterized protein</fullName>
    </submittedName>
</protein>
<feature type="compositionally biased region" description="Low complexity" evidence="2">
    <location>
        <begin position="382"/>
        <end position="398"/>
    </location>
</feature>
<feature type="compositionally biased region" description="Acidic residues" evidence="2">
    <location>
        <begin position="153"/>
        <end position="164"/>
    </location>
</feature>
<organism evidence="3 4">
    <name type="scientific">Patellaria atrata CBS 101060</name>
    <dbReference type="NCBI Taxonomy" id="1346257"/>
    <lineage>
        <taxon>Eukaryota</taxon>
        <taxon>Fungi</taxon>
        <taxon>Dikarya</taxon>
        <taxon>Ascomycota</taxon>
        <taxon>Pezizomycotina</taxon>
        <taxon>Dothideomycetes</taxon>
        <taxon>Dothideomycetes incertae sedis</taxon>
        <taxon>Patellariales</taxon>
        <taxon>Patellariaceae</taxon>
        <taxon>Patellaria</taxon>
    </lineage>
</organism>
<keyword evidence="1" id="KW-0175">Coiled coil</keyword>
<feature type="compositionally biased region" description="Low complexity" evidence="2">
    <location>
        <begin position="347"/>
        <end position="365"/>
    </location>
</feature>
<reference evidence="3" key="1">
    <citation type="journal article" date="2020" name="Stud. Mycol.">
        <title>101 Dothideomycetes genomes: a test case for predicting lifestyles and emergence of pathogens.</title>
        <authorList>
            <person name="Haridas S."/>
            <person name="Albert R."/>
            <person name="Binder M."/>
            <person name="Bloem J."/>
            <person name="Labutti K."/>
            <person name="Salamov A."/>
            <person name="Andreopoulos B."/>
            <person name="Baker S."/>
            <person name="Barry K."/>
            <person name="Bills G."/>
            <person name="Bluhm B."/>
            <person name="Cannon C."/>
            <person name="Castanera R."/>
            <person name="Culley D."/>
            <person name="Daum C."/>
            <person name="Ezra D."/>
            <person name="Gonzalez J."/>
            <person name="Henrissat B."/>
            <person name="Kuo A."/>
            <person name="Liang C."/>
            <person name="Lipzen A."/>
            <person name="Lutzoni F."/>
            <person name="Magnuson J."/>
            <person name="Mondo S."/>
            <person name="Nolan M."/>
            <person name="Ohm R."/>
            <person name="Pangilinan J."/>
            <person name="Park H.-J."/>
            <person name="Ramirez L."/>
            <person name="Alfaro M."/>
            <person name="Sun H."/>
            <person name="Tritt A."/>
            <person name="Yoshinaga Y."/>
            <person name="Zwiers L.-H."/>
            <person name="Turgeon B."/>
            <person name="Goodwin S."/>
            <person name="Spatafora J."/>
            <person name="Crous P."/>
            <person name="Grigoriev I."/>
        </authorList>
    </citation>
    <scope>NUCLEOTIDE SEQUENCE</scope>
    <source>
        <strain evidence="3">CBS 101060</strain>
    </source>
</reference>
<feature type="compositionally biased region" description="Low complexity" evidence="2">
    <location>
        <begin position="238"/>
        <end position="261"/>
    </location>
</feature>
<sequence length="481" mass="52685">MSFDLTLCLRALNAKLFLVRACNAHLCGDYLASESLAERARIAAEELDDAELKARIYEQLGRAQEAQGVSRCDEALGSFQEAAGLRGTDVEEVMDRVKATTKFVQPTAPGLSKRRLGNAEMKEQNRRWGGTSVMSLKDKLVGVGSDEKWTGEHEEEGYEADSEEEKAGRDDERFKVPVMISGSVVSDCQDEGEDSDRSAVYGREEDEDKDESNSGLHNLRSPSPILGNSRSLLSPQVPSLSHLTSSSRSSIPLTIPRSRSSTLTAEVGDGKPPMECPLKLDIPEALFSPSDTEDREDQSLYDRSEDEEHPEDIATLRRNYDPLTAKLNEEIRAAYENSLPAIPVSKPRSPTPASYSTSTPSTITNPEDETEEKAKRDLIICPPTSSVRSSSPLLTPSRIPLPPSPQPPNTPPLHRAETQIPRRATFSFPRTKTRIWNYGPHSYALSAPTSPCGVSASSPLRPFNRDILQSAGFGGEEADGD</sequence>
<comment type="caution">
    <text evidence="3">The sequence shown here is derived from an EMBL/GenBank/DDBJ whole genome shotgun (WGS) entry which is preliminary data.</text>
</comment>
<evidence type="ECO:0000256" key="1">
    <source>
        <dbReference type="SAM" id="Coils"/>
    </source>
</evidence>
<dbReference type="Proteomes" id="UP000799429">
    <property type="component" value="Unassembled WGS sequence"/>
</dbReference>
<feature type="compositionally biased region" description="Basic and acidic residues" evidence="2">
    <location>
        <begin position="311"/>
        <end position="320"/>
    </location>
</feature>